<keyword evidence="3 9" id="KW-0812">Transmembrane</keyword>
<dbReference type="InterPro" id="IPR027417">
    <property type="entry name" value="P-loop_NTPase"/>
</dbReference>
<evidence type="ECO:0000256" key="7">
    <source>
        <dbReference type="ARBA" id="ARBA00023136"/>
    </source>
</evidence>
<feature type="transmembrane region" description="Helical" evidence="9">
    <location>
        <begin position="146"/>
        <end position="163"/>
    </location>
</feature>
<dbReference type="GO" id="GO:0016020">
    <property type="term" value="C:membrane"/>
    <property type="evidence" value="ECO:0007669"/>
    <property type="project" value="UniProtKB-SubCell"/>
</dbReference>
<sequence length="1492" mass="165814">MVFVFEASFDGGHGDFRPIWPAAYSIVVSVSFLLLSAIRLWQFHNDDTKMKPNGNSHVKVVTALAFLALQLSSLVRYSLASKQAFDIQIFSEIVSSVSALGFCVLSFVEHRLSATPSTMLVLYMLACVLGHASELLILPLKHNREVLYFLIVHVFLELALVILECQDKDSVLLPEYQLLTPEERASVLGRTIFWWINPILMKGHQSILTDADLPRTGQKLSSSKLRRDILRSWDQRVKPERTNTLPYVLFDCFKRPLILAILPRLFLITFRYSQAVLINIAVKYISNVPKESASRDEDGRWLIVGAFIVYVGMATSKAIHRHQVNRLKVMLRGGLISLIHERALHVRNASYEDGNAVTLMSTDADNLQPVAEMFHDAWAYLLEVIIGTTFLATQIGWLCPVPLVFIFFCSHVSRWVANHLKGKQRDWSAATQKRIAMTISMLASAKSIKMLGISEAIQSKVQGLRVYEIDMSKRLRWIMVGYNASANALGIFTPAITLVLFAITARSRGDGNLDVSTAFTTIAVLTMVTRPANMLMTIWPRATASMANFERIQRYLLDSTRQDNRLDVKNSVLESPPPETQGDSSRYALVANKISVQYASSLQPILQDINFKVEAGSFWIISGRVGSGKTTLAQVLLGEITPSSGSITVSSRRIAWCSQVPWLPSLSIKEVICGDSDFDPSWYEAVVYACALEDLDRLPHRDETLIGSRGVKLSGGQRQRVALARAVYARCAITVLDDPCSALDGATEHHIVENLLGLSGLLRRHGQTVCLITNDVQHYSLADQIVILGDAKIQFQGTADDILLSSSQVLKTIIHDKQTKIDNPLDELEVQKLAQITSKNETVLNLTRRTGDLALYGYYFRNVGVLNCIFLVCCTASYSFFLMFSQYWVKWWTESRSDRTWFYAGGYLLFAFIAWSSTNGIQVTTIIRIAPHSGIVFHYKLLKAIIRAPLSFYSKSEVGTLLNRFSQDIQFVDKKLPGALSSLSVQTFKLFMQAVILSIIQKPILVTLPFSTLVVYFVQKIYLRTSRQLRFLELESVSAVYSSFLETVDGITTIRAFGWQKRFEAENIAMLDISQSPFYLLLCLQRWLNLVFDLLVAGIAIGVISLAIALRGTMTGGQIGVALNIILLANTTLLRLIESYTNLEISLGAIARLKETIEKTPQEDGPKASHTLEGWPSAGAVKVDQLDVSYIPGKLALSDVNLEVEAGQRLILCGRTGSGKSTFVLSLLRLLDQDSGSITVDDFDISHTSRSAVRQTCFIAVPQDPFLLADATLRYNVDPMEHYSDKEIVTALEKTQLWAQFSQPRENGQQTAFGGDQDTTKPDAEHILDSTLKSLPQLSTGQQQLLSLARAVLRAQPPARAIPYADDMTAQVKIKPILLLDEATSSLDEETEAMIYEIIQQEFTDKGHTVIAISHRIGALKEGWKKGRDVLVRMVDGRVEEMGDLNVVVGEGIEDEDGVKKGSSRSEGEGGSGEVLEDFGGEGPVESGRVTD</sequence>
<evidence type="ECO:0000313" key="13">
    <source>
        <dbReference type="Proteomes" id="UP000235672"/>
    </source>
</evidence>
<protein>
    <submittedName>
        <fullName evidence="12">P-loop containing nucleoside triphosphate hydrolase protein</fullName>
    </submittedName>
</protein>
<dbReference type="InterPro" id="IPR044746">
    <property type="entry name" value="ABCC_6TM_D1"/>
</dbReference>
<feature type="transmembrane region" description="Helical" evidence="9">
    <location>
        <begin position="20"/>
        <end position="38"/>
    </location>
</feature>
<dbReference type="Proteomes" id="UP000235672">
    <property type="component" value="Unassembled WGS sequence"/>
</dbReference>
<evidence type="ECO:0000256" key="2">
    <source>
        <dbReference type="ARBA" id="ARBA00022448"/>
    </source>
</evidence>
<dbReference type="InterPro" id="IPR003593">
    <property type="entry name" value="AAA+_ATPase"/>
</dbReference>
<keyword evidence="7 9" id="KW-0472">Membrane</keyword>
<dbReference type="Pfam" id="PF24357">
    <property type="entry name" value="TMD0_ABC"/>
    <property type="match status" value="1"/>
</dbReference>
<feature type="transmembrane region" description="Helical" evidence="9">
    <location>
        <begin position="89"/>
        <end position="108"/>
    </location>
</feature>
<gene>
    <name evidence="12" type="ORF">NA56DRAFT_610131</name>
</gene>
<dbReference type="GO" id="GO:0005524">
    <property type="term" value="F:ATP binding"/>
    <property type="evidence" value="ECO:0007669"/>
    <property type="project" value="UniProtKB-KW"/>
</dbReference>
<evidence type="ECO:0000256" key="5">
    <source>
        <dbReference type="ARBA" id="ARBA00022840"/>
    </source>
</evidence>
<organism evidence="12 13">
    <name type="scientific">Hyaloscypha hepaticicola</name>
    <dbReference type="NCBI Taxonomy" id="2082293"/>
    <lineage>
        <taxon>Eukaryota</taxon>
        <taxon>Fungi</taxon>
        <taxon>Dikarya</taxon>
        <taxon>Ascomycota</taxon>
        <taxon>Pezizomycotina</taxon>
        <taxon>Leotiomycetes</taxon>
        <taxon>Helotiales</taxon>
        <taxon>Hyaloscyphaceae</taxon>
        <taxon>Hyaloscypha</taxon>
    </lineage>
</organism>
<feature type="domain" description="ABC transporter" evidence="10">
    <location>
        <begin position="1181"/>
        <end position="1461"/>
    </location>
</feature>
<dbReference type="InterPro" id="IPR003439">
    <property type="entry name" value="ABC_transporter-like_ATP-bd"/>
</dbReference>
<feature type="transmembrane region" description="Helical" evidence="9">
    <location>
        <begin position="120"/>
        <end position="140"/>
    </location>
</feature>
<feature type="transmembrane region" description="Helical" evidence="9">
    <location>
        <begin position="401"/>
        <end position="417"/>
    </location>
</feature>
<dbReference type="InterPro" id="IPR044726">
    <property type="entry name" value="ABCC_6TM_D2"/>
</dbReference>
<dbReference type="PROSITE" id="PS50893">
    <property type="entry name" value="ABC_TRANSPORTER_2"/>
    <property type="match status" value="2"/>
</dbReference>
<dbReference type="SUPFAM" id="SSF52540">
    <property type="entry name" value="P-loop containing nucleoside triphosphate hydrolases"/>
    <property type="match status" value="2"/>
</dbReference>
<dbReference type="GO" id="GO:0140359">
    <property type="term" value="F:ABC-type transporter activity"/>
    <property type="evidence" value="ECO:0007669"/>
    <property type="project" value="InterPro"/>
</dbReference>
<keyword evidence="5" id="KW-0067">ATP-binding</keyword>
<keyword evidence="6 9" id="KW-1133">Transmembrane helix</keyword>
<evidence type="ECO:0000256" key="6">
    <source>
        <dbReference type="ARBA" id="ARBA00022989"/>
    </source>
</evidence>
<evidence type="ECO:0000256" key="8">
    <source>
        <dbReference type="SAM" id="MobiDB-lite"/>
    </source>
</evidence>
<dbReference type="GO" id="GO:0016887">
    <property type="term" value="F:ATP hydrolysis activity"/>
    <property type="evidence" value="ECO:0007669"/>
    <property type="project" value="InterPro"/>
</dbReference>
<evidence type="ECO:0000256" key="1">
    <source>
        <dbReference type="ARBA" id="ARBA00004141"/>
    </source>
</evidence>
<evidence type="ECO:0000256" key="4">
    <source>
        <dbReference type="ARBA" id="ARBA00022741"/>
    </source>
</evidence>
<feature type="transmembrane region" description="Helical" evidence="9">
    <location>
        <begin position="901"/>
        <end position="918"/>
    </location>
</feature>
<feature type="domain" description="ABC transporter" evidence="10">
    <location>
        <begin position="591"/>
        <end position="815"/>
    </location>
</feature>
<evidence type="ECO:0000256" key="3">
    <source>
        <dbReference type="ARBA" id="ARBA00022692"/>
    </source>
</evidence>
<dbReference type="SMART" id="SM00382">
    <property type="entry name" value="AAA"/>
    <property type="match status" value="2"/>
</dbReference>
<feature type="domain" description="ABC transmembrane type-1" evidence="11">
    <location>
        <begin position="275"/>
        <end position="544"/>
    </location>
</feature>
<dbReference type="InterPro" id="IPR036640">
    <property type="entry name" value="ABC1_TM_sf"/>
</dbReference>
<reference evidence="12 13" key="1">
    <citation type="submission" date="2016-05" db="EMBL/GenBank/DDBJ databases">
        <title>A degradative enzymes factory behind the ericoid mycorrhizal symbiosis.</title>
        <authorList>
            <consortium name="DOE Joint Genome Institute"/>
            <person name="Martino E."/>
            <person name="Morin E."/>
            <person name="Grelet G."/>
            <person name="Kuo A."/>
            <person name="Kohler A."/>
            <person name="Daghino S."/>
            <person name="Barry K."/>
            <person name="Choi C."/>
            <person name="Cichocki N."/>
            <person name="Clum A."/>
            <person name="Copeland A."/>
            <person name="Hainaut M."/>
            <person name="Haridas S."/>
            <person name="Labutti K."/>
            <person name="Lindquist E."/>
            <person name="Lipzen A."/>
            <person name="Khouja H.-R."/>
            <person name="Murat C."/>
            <person name="Ohm R."/>
            <person name="Olson A."/>
            <person name="Spatafora J."/>
            <person name="Veneault-Fourrey C."/>
            <person name="Henrissat B."/>
            <person name="Grigoriev I."/>
            <person name="Martin F."/>
            <person name="Perotto S."/>
        </authorList>
    </citation>
    <scope>NUCLEOTIDE SEQUENCE [LARGE SCALE GENOMIC DNA]</scope>
    <source>
        <strain evidence="12 13">UAMH 7357</strain>
    </source>
</reference>
<dbReference type="FunFam" id="1.20.1560.10:FF:000066">
    <property type="entry name" value="ABC multidrug transporter (Eurofung)"/>
    <property type="match status" value="1"/>
</dbReference>
<evidence type="ECO:0000259" key="10">
    <source>
        <dbReference type="PROSITE" id="PS50893"/>
    </source>
</evidence>
<dbReference type="InterPro" id="IPR011527">
    <property type="entry name" value="ABC1_TM_dom"/>
</dbReference>
<feature type="region of interest" description="Disordered" evidence="8">
    <location>
        <begin position="1453"/>
        <end position="1492"/>
    </location>
</feature>
<dbReference type="PANTHER" id="PTHR24223:SF345">
    <property type="entry name" value="ABC MULTIDRUG TRANSPORTER (EUROFUNG)"/>
    <property type="match status" value="1"/>
</dbReference>
<dbReference type="SUPFAM" id="SSF90123">
    <property type="entry name" value="ABC transporter transmembrane region"/>
    <property type="match status" value="2"/>
</dbReference>
<dbReference type="PROSITE" id="PS50929">
    <property type="entry name" value="ABC_TM1F"/>
    <property type="match status" value="2"/>
</dbReference>
<dbReference type="OrthoDB" id="4139357at2759"/>
<feature type="transmembrane region" description="Helical" evidence="9">
    <location>
        <begin position="480"/>
        <end position="503"/>
    </location>
</feature>
<name>A0A2J6PKB0_9HELO</name>
<dbReference type="InterPro" id="IPR050173">
    <property type="entry name" value="ABC_transporter_C-like"/>
</dbReference>
<dbReference type="Pfam" id="PF00664">
    <property type="entry name" value="ABC_membrane"/>
    <property type="match status" value="2"/>
</dbReference>
<evidence type="ECO:0000259" key="11">
    <source>
        <dbReference type="PROSITE" id="PS50929"/>
    </source>
</evidence>
<feature type="domain" description="ABC transmembrane type-1" evidence="11">
    <location>
        <begin position="865"/>
        <end position="1144"/>
    </location>
</feature>
<dbReference type="STRING" id="1745343.A0A2J6PKB0"/>
<feature type="transmembrane region" description="Helical" evidence="9">
    <location>
        <begin position="1087"/>
        <end position="1110"/>
    </location>
</feature>
<dbReference type="EMBL" id="KZ613521">
    <property type="protein sequence ID" value="PMD14481.1"/>
    <property type="molecule type" value="Genomic_DNA"/>
</dbReference>
<dbReference type="CDD" id="cd18579">
    <property type="entry name" value="ABC_6TM_ABCC_D1"/>
    <property type="match status" value="1"/>
</dbReference>
<feature type="transmembrane region" description="Helical" evidence="9">
    <location>
        <begin position="869"/>
        <end position="889"/>
    </location>
</feature>
<accession>A0A2J6PKB0</accession>
<dbReference type="PROSITE" id="PS00211">
    <property type="entry name" value="ABC_TRANSPORTER_1"/>
    <property type="match status" value="1"/>
</dbReference>
<keyword evidence="4" id="KW-0547">Nucleotide-binding</keyword>
<dbReference type="Pfam" id="PF00005">
    <property type="entry name" value="ABC_tran"/>
    <property type="match status" value="2"/>
</dbReference>
<feature type="transmembrane region" description="Helical" evidence="9">
    <location>
        <begin position="58"/>
        <end position="77"/>
    </location>
</feature>
<dbReference type="Gene3D" id="1.20.1560.10">
    <property type="entry name" value="ABC transporter type 1, transmembrane domain"/>
    <property type="match status" value="2"/>
</dbReference>
<proteinExistence type="predicted"/>
<dbReference type="InterPro" id="IPR017871">
    <property type="entry name" value="ABC_transporter-like_CS"/>
</dbReference>
<keyword evidence="2" id="KW-0813">Transport</keyword>
<dbReference type="Gene3D" id="3.40.50.300">
    <property type="entry name" value="P-loop containing nucleotide triphosphate hydrolases"/>
    <property type="match status" value="2"/>
</dbReference>
<keyword evidence="13" id="KW-1185">Reference proteome</keyword>
<dbReference type="CDD" id="cd18580">
    <property type="entry name" value="ABC_6TM_ABCC_D2"/>
    <property type="match status" value="1"/>
</dbReference>
<feature type="compositionally biased region" description="Basic and acidic residues" evidence="8">
    <location>
        <begin position="1458"/>
        <end position="1468"/>
    </location>
</feature>
<evidence type="ECO:0000256" key="9">
    <source>
        <dbReference type="SAM" id="Phobius"/>
    </source>
</evidence>
<keyword evidence="12" id="KW-0378">Hydrolase</keyword>
<dbReference type="InterPro" id="IPR056227">
    <property type="entry name" value="TMD0_ABC"/>
</dbReference>
<comment type="subcellular location">
    <subcellularLocation>
        <location evidence="1">Membrane</location>
        <topology evidence="1">Multi-pass membrane protein</topology>
    </subcellularLocation>
</comment>
<evidence type="ECO:0000313" key="12">
    <source>
        <dbReference type="EMBL" id="PMD14481.1"/>
    </source>
</evidence>
<dbReference type="PANTHER" id="PTHR24223">
    <property type="entry name" value="ATP-BINDING CASSETTE SUB-FAMILY C"/>
    <property type="match status" value="1"/>
</dbReference>